<feature type="transmembrane region" description="Helical" evidence="1">
    <location>
        <begin position="40"/>
        <end position="62"/>
    </location>
</feature>
<protein>
    <submittedName>
        <fullName evidence="2">Uncharacterized protein</fullName>
    </submittedName>
</protein>
<evidence type="ECO:0000256" key="1">
    <source>
        <dbReference type="SAM" id="Phobius"/>
    </source>
</evidence>
<reference evidence="3" key="1">
    <citation type="journal article" date="2019" name="Int. J. Syst. Evol. Microbiol.">
        <title>The Global Catalogue of Microorganisms (GCM) 10K type strain sequencing project: providing services to taxonomists for standard genome sequencing and annotation.</title>
        <authorList>
            <consortium name="The Broad Institute Genomics Platform"/>
            <consortium name="The Broad Institute Genome Sequencing Center for Infectious Disease"/>
            <person name="Wu L."/>
            <person name="Ma J."/>
        </authorList>
    </citation>
    <scope>NUCLEOTIDE SEQUENCE [LARGE SCALE GENOMIC DNA]</scope>
    <source>
        <strain evidence="3">CCUG 58127</strain>
    </source>
</reference>
<evidence type="ECO:0000313" key="3">
    <source>
        <dbReference type="Proteomes" id="UP001596298"/>
    </source>
</evidence>
<gene>
    <name evidence="2" type="ORF">ACFQDH_04435</name>
</gene>
<sequence length="138" mass="14438">MLNRALGPSLNSRFRPLVVVAAVVAAAAHVPVIAPHLDEAPYMGALFIVLTAACLVLAATLTVRDSERVYALSVLTCGLAVVGYAATRLVAFPMLADDVGNWFEPLGIVSVLSESVVIVAAGLAIRGRGRHTSQMAWS</sequence>
<feature type="transmembrane region" description="Helical" evidence="1">
    <location>
        <begin position="106"/>
        <end position="125"/>
    </location>
</feature>
<keyword evidence="1" id="KW-1133">Transmembrane helix</keyword>
<dbReference type="RefSeq" id="WP_382398850.1">
    <property type="nucleotide sequence ID" value="NZ_JBHSWH010000001.1"/>
</dbReference>
<dbReference type="EMBL" id="JBHSWH010000001">
    <property type="protein sequence ID" value="MFC6704532.1"/>
    <property type="molecule type" value="Genomic_DNA"/>
</dbReference>
<feature type="transmembrane region" description="Helical" evidence="1">
    <location>
        <begin position="69"/>
        <end position="86"/>
    </location>
</feature>
<feature type="transmembrane region" description="Helical" evidence="1">
    <location>
        <begin position="14"/>
        <end position="34"/>
    </location>
</feature>
<keyword evidence="3" id="KW-1185">Reference proteome</keyword>
<accession>A0ABW2ACJ3</accession>
<keyword evidence="1" id="KW-0812">Transmembrane</keyword>
<keyword evidence="1" id="KW-0472">Membrane</keyword>
<dbReference type="Proteomes" id="UP001596298">
    <property type="component" value="Unassembled WGS sequence"/>
</dbReference>
<proteinExistence type="predicted"/>
<organism evidence="2 3">
    <name type="scientific">Flexivirga alba</name>
    <dbReference type="NCBI Taxonomy" id="702742"/>
    <lineage>
        <taxon>Bacteria</taxon>
        <taxon>Bacillati</taxon>
        <taxon>Actinomycetota</taxon>
        <taxon>Actinomycetes</taxon>
        <taxon>Micrococcales</taxon>
        <taxon>Dermacoccaceae</taxon>
        <taxon>Flexivirga</taxon>
    </lineage>
</organism>
<comment type="caution">
    <text evidence="2">The sequence shown here is derived from an EMBL/GenBank/DDBJ whole genome shotgun (WGS) entry which is preliminary data.</text>
</comment>
<evidence type="ECO:0000313" key="2">
    <source>
        <dbReference type="EMBL" id="MFC6704532.1"/>
    </source>
</evidence>
<name>A0ABW2ACJ3_9MICO</name>